<reference evidence="3 4" key="1">
    <citation type="journal article" date="2013" name="Genome Biol.">
        <title>The genome sequence of the most widely cultivated cacao type and its use to identify candidate genes regulating pod color.</title>
        <authorList>
            <person name="Motamayor J.C."/>
            <person name="Mockaitis K."/>
            <person name="Schmutz J."/>
            <person name="Haiminen N."/>
            <person name="Iii D.L."/>
            <person name="Cornejo O."/>
            <person name="Findley S.D."/>
            <person name="Zheng P."/>
            <person name="Utro F."/>
            <person name="Royaert S."/>
            <person name="Saski C."/>
            <person name="Jenkins J."/>
            <person name="Podicheti R."/>
            <person name="Zhao M."/>
            <person name="Scheffler B.E."/>
            <person name="Stack J.C."/>
            <person name="Feltus F.A."/>
            <person name="Mustiga G.M."/>
            <person name="Amores F."/>
            <person name="Phillips W."/>
            <person name="Marelli J.P."/>
            <person name="May G.D."/>
            <person name="Shapiro H."/>
            <person name="Ma J."/>
            <person name="Bustamante C.D."/>
            <person name="Schnell R.J."/>
            <person name="Main D."/>
            <person name="Gilbert D."/>
            <person name="Parida L."/>
            <person name="Kuhn D.N."/>
        </authorList>
    </citation>
    <scope>NUCLEOTIDE SEQUENCE [LARGE SCALE GENOMIC DNA]</scope>
    <source>
        <strain evidence="4">cv. Matina 1-6</strain>
    </source>
</reference>
<organism evidence="3 4">
    <name type="scientific">Theobroma cacao</name>
    <name type="common">Cacao</name>
    <name type="synonym">Cocoa</name>
    <dbReference type="NCBI Taxonomy" id="3641"/>
    <lineage>
        <taxon>Eukaryota</taxon>
        <taxon>Viridiplantae</taxon>
        <taxon>Streptophyta</taxon>
        <taxon>Embryophyta</taxon>
        <taxon>Tracheophyta</taxon>
        <taxon>Spermatophyta</taxon>
        <taxon>Magnoliopsida</taxon>
        <taxon>eudicotyledons</taxon>
        <taxon>Gunneridae</taxon>
        <taxon>Pentapetalae</taxon>
        <taxon>rosids</taxon>
        <taxon>malvids</taxon>
        <taxon>Malvales</taxon>
        <taxon>Malvaceae</taxon>
        <taxon>Byttnerioideae</taxon>
        <taxon>Theobroma</taxon>
    </lineage>
</organism>
<evidence type="ECO:0000313" key="3">
    <source>
        <dbReference type="EMBL" id="EOY02613.1"/>
    </source>
</evidence>
<evidence type="ECO:0000256" key="2">
    <source>
        <dbReference type="SAM" id="SignalP"/>
    </source>
</evidence>
<proteinExistence type="predicted"/>
<dbReference type="OMA" id="TENCAHS"/>
<feature type="signal peptide" evidence="2">
    <location>
        <begin position="1"/>
        <end position="20"/>
    </location>
</feature>
<dbReference type="STRING" id="3641.A0A061EDB1"/>
<feature type="region of interest" description="Disordered" evidence="1">
    <location>
        <begin position="24"/>
        <end position="79"/>
    </location>
</feature>
<feature type="chain" id="PRO_5001597102" evidence="2">
    <location>
        <begin position="21"/>
        <end position="184"/>
    </location>
</feature>
<sequence length="184" mass="18996">MEGKAMIVLELLLMVALVMGQPGSNTPPAPQTPGAIPAPNPPTVPGGLPSPAIPGSDQLLPGGGMLPPGGGDDVVPPPFPGDGVVPPLIPGDGIIPPIIPGIGIDLPKRKCVGKCALQCQRFKRNRFAAKICAGLCMLRCGIRMSNVVYNCTENCAHSVSPISVSDAREAQSLVNSCYERCKNN</sequence>
<dbReference type="AlphaFoldDB" id="A0A061EDB1"/>
<evidence type="ECO:0000313" key="4">
    <source>
        <dbReference type="Proteomes" id="UP000026915"/>
    </source>
</evidence>
<name>A0A061EDB1_THECC</name>
<dbReference type="Proteomes" id="UP000026915">
    <property type="component" value="Chromosome 4"/>
</dbReference>
<gene>
    <name evidence="3" type="ORF">TCM_017040</name>
</gene>
<dbReference type="InParanoid" id="A0A061EDB1"/>
<dbReference type="EMBL" id="CM001882">
    <property type="protein sequence ID" value="EOY02613.1"/>
    <property type="molecule type" value="Genomic_DNA"/>
</dbReference>
<feature type="compositionally biased region" description="Gly residues" evidence="1">
    <location>
        <begin position="61"/>
        <end position="72"/>
    </location>
</feature>
<dbReference type="Gramene" id="EOY02613">
    <property type="protein sequence ID" value="EOY02613"/>
    <property type="gene ID" value="TCM_017040"/>
</dbReference>
<keyword evidence="2" id="KW-0732">Signal</keyword>
<evidence type="ECO:0000256" key="1">
    <source>
        <dbReference type="SAM" id="MobiDB-lite"/>
    </source>
</evidence>
<accession>A0A061EDB1</accession>
<protein>
    <submittedName>
        <fullName evidence="3">Uncharacterized protein</fullName>
    </submittedName>
</protein>
<keyword evidence="4" id="KW-1185">Reference proteome</keyword>
<dbReference type="HOGENOM" id="CLU_1470690_0_0_1"/>
<feature type="compositionally biased region" description="Pro residues" evidence="1">
    <location>
        <begin position="25"/>
        <end position="44"/>
    </location>
</feature>